<evidence type="ECO:0000256" key="6">
    <source>
        <dbReference type="ARBA" id="ARBA00022801"/>
    </source>
</evidence>
<dbReference type="InterPro" id="IPR035897">
    <property type="entry name" value="Toll_tir_struct_dom_sf"/>
</dbReference>
<dbReference type="GeneTree" id="ENSGT01150000286976"/>
<protein>
    <recommendedName>
        <fullName evidence="21">Interleukin 1 receptor accessory protein</fullName>
    </recommendedName>
</protein>
<dbReference type="GO" id="GO:0016020">
    <property type="term" value="C:membrane"/>
    <property type="evidence" value="ECO:0007669"/>
    <property type="project" value="UniProtKB-SubCell"/>
</dbReference>
<dbReference type="PRINTS" id="PR01536">
    <property type="entry name" value="INTRLKN1R12F"/>
</dbReference>
<feature type="domain" description="Ig-like" evidence="18">
    <location>
        <begin position="244"/>
        <end position="351"/>
    </location>
</feature>
<evidence type="ECO:0000256" key="2">
    <source>
        <dbReference type="ARBA" id="ARBA00009752"/>
    </source>
</evidence>
<dbReference type="SUPFAM" id="SSF48726">
    <property type="entry name" value="Immunoglobulin"/>
    <property type="match status" value="3"/>
</dbReference>
<dbReference type="AlphaFoldDB" id="A0A3B4CZU7"/>
<dbReference type="SMART" id="SM00255">
    <property type="entry name" value="TIR"/>
    <property type="match status" value="1"/>
</dbReference>
<evidence type="ECO:0000313" key="20">
    <source>
        <dbReference type="Proteomes" id="UP001501920"/>
    </source>
</evidence>
<evidence type="ECO:0000256" key="11">
    <source>
        <dbReference type="ARBA" id="ARBA00023170"/>
    </source>
</evidence>
<dbReference type="PANTHER" id="PTHR11890">
    <property type="entry name" value="INTERLEUKIN-1 RECEPTOR FAMILY MEMBER"/>
    <property type="match status" value="1"/>
</dbReference>
<evidence type="ECO:0000256" key="12">
    <source>
        <dbReference type="ARBA" id="ARBA00023180"/>
    </source>
</evidence>
<dbReference type="PROSITE" id="PS50104">
    <property type="entry name" value="TIR"/>
    <property type="match status" value="1"/>
</dbReference>
<evidence type="ECO:0000256" key="5">
    <source>
        <dbReference type="ARBA" id="ARBA00022737"/>
    </source>
</evidence>
<evidence type="ECO:0000256" key="14">
    <source>
        <dbReference type="ARBA" id="ARBA00023319"/>
    </source>
</evidence>
<dbReference type="Pfam" id="PF18452">
    <property type="entry name" value="Ig_6"/>
    <property type="match status" value="1"/>
</dbReference>
<keyword evidence="8" id="KW-0520">NAD</keyword>
<comment type="subcellular location">
    <subcellularLocation>
        <location evidence="1">Membrane</location>
        <topology evidence="1">Single-pass type I membrane protein</topology>
    </subcellularLocation>
</comment>
<proteinExistence type="inferred from homology"/>
<dbReference type="InterPro" id="IPR036179">
    <property type="entry name" value="Ig-like_dom_sf"/>
</dbReference>
<dbReference type="PRINTS" id="PR01537">
    <property type="entry name" value="INTRLKN1R1F"/>
</dbReference>
<keyword evidence="12" id="KW-0325">Glycoprotein</keyword>
<evidence type="ECO:0000256" key="10">
    <source>
        <dbReference type="ARBA" id="ARBA00023157"/>
    </source>
</evidence>
<dbReference type="Gene3D" id="2.60.40.10">
    <property type="entry name" value="Immunoglobulins"/>
    <property type="match status" value="3"/>
</dbReference>
<dbReference type="GO" id="GO:0006954">
    <property type="term" value="P:inflammatory response"/>
    <property type="evidence" value="ECO:0007669"/>
    <property type="project" value="UniProtKB-KW"/>
</dbReference>
<feature type="signal peptide" evidence="16">
    <location>
        <begin position="1"/>
        <end position="22"/>
    </location>
</feature>
<dbReference type="Gene3D" id="3.40.50.10140">
    <property type="entry name" value="Toll/interleukin-1 receptor homology (TIR) domain"/>
    <property type="match status" value="1"/>
</dbReference>
<keyword evidence="7" id="KW-1133">Transmembrane helix</keyword>
<dbReference type="OrthoDB" id="9166379at2759"/>
<reference evidence="19" key="3">
    <citation type="submission" date="2025-09" db="UniProtKB">
        <authorList>
            <consortium name="Ensembl"/>
        </authorList>
    </citation>
    <scope>IDENTIFICATION</scope>
</reference>
<sequence>MLFYALLLVAVGKAAYSNRTEALPTSQSSVQCHDWGVHQGASVHVYEGESGRISCPLFSFPSLYNYNQSSRLTLLWYRQTNTHELEQPIDLRTHTFLKHRDSLWIQPATVQDRGLYICMLRNTTSCAKVGVQLEVFVRGGVCDGTLHHNVTVPFQKSYTLRCPDLQHLPNISHNVTWYHKCSRDFSFGLERQVKGDEVKIYNLLIGMEGPYTCIVSYKNNGHALQFTRTINVKPVSPSCGTEHPRILNPASGQIYIVTLGEDVNLSCRAFLPCMENEEQQVWWSIDNKTVEELADPRYSSPARSIELDDYGDQTVLKVLHVSEFLASDLQREFRCSTRNSRGFNTSIATLQKNVYIPSVELGCGLGVTLAVAVLLFVLYRVYKLEVHLLYRSWFGTDERSDDKEYDVYISYARNGEEEEFVMTTLRRVLEVELGYSVCIFDRDSLPGGTITDETLRFVGRSRRLVIVVSALSAVQGTQALLELQAGLVMLRGGRLRVVLIQYKPVNKQCWVKELRRARVALTLIRWQGEKSLPLSSRFWKQLQLELPARKHTTHTDTEHTVSHTGHGERKQAVESTALILDSLRKTVIRTPQKQSEQSSSTAV</sequence>
<accession>A0A3B4CZU7</accession>
<evidence type="ECO:0000256" key="1">
    <source>
        <dbReference type="ARBA" id="ARBA00004479"/>
    </source>
</evidence>
<dbReference type="InterPro" id="IPR004074">
    <property type="entry name" value="IL-1_rcpt_I/II-typ"/>
</dbReference>
<dbReference type="OMA" id="YICTVRY"/>
<keyword evidence="6" id="KW-0378">Hydrolase</keyword>
<dbReference type="Ensembl" id="ENSPNAT00000025469.2">
    <property type="protein sequence ID" value="ENSPNAP00000016875.1"/>
    <property type="gene ID" value="ENSPNAG00000023057.2"/>
</dbReference>
<keyword evidence="10" id="KW-1015">Disulfide bond</keyword>
<dbReference type="STRING" id="42514.ENSPNAP00000016875"/>
<keyword evidence="13" id="KW-0395">Inflammatory response</keyword>
<feature type="compositionally biased region" description="Basic and acidic residues" evidence="15">
    <location>
        <begin position="553"/>
        <end position="571"/>
    </location>
</feature>
<evidence type="ECO:0000256" key="4">
    <source>
        <dbReference type="ARBA" id="ARBA00022729"/>
    </source>
</evidence>
<evidence type="ECO:0000256" key="13">
    <source>
        <dbReference type="ARBA" id="ARBA00023198"/>
    </source>
</evidence>
<evidence type="ECO:0000256" key="8">
    <source>
        <dbReference type="ARBA" id="ARBA00023027"/>
    </source>
</evidence>
<dbReference type="InterPro" id="IPR013783">
    <property type="entry name" value="Ig-like_fold"/>
</dbReference>
<dbReference type="InterPro" id="IPR000157">
    <property type="entry name" value="TIR_dom"/>
</dbReference>
<dbReference type="InterPro" id="IPR041416">
    <property type="entry name" value="IL-1RAcP-like_ig"/>
</dbReference>
<dbReference type="Proteomes" id="UP001501920">
    <property type="component" value="Chromosome 17"/>
</dbReference>
<dbReference type="InterPro" id="IPR003599">
    <property type="entry name" value="Ig_sub"/>
</dbReference>
<evidence type="ECO:0000256" key="7">
    <source>
        <dbReference type="ARBA" id="ARBA00022989"/>
    </source>
</evidence>
<dbReference type="GO" id="GO:0016787">
    <property type="term" value="F:hydrolase activity"/>
    <property type="evidence" value="ECO:0007669"/>
    <property type="project" value="UniProtKB-KW"/>
</dbReference>
<keyword evidence="14" id="KW-0393">Immunoglobulin domain</keyword>
<dbReference type="SMART" id="SM00409">
    <property type="entry name" value="IG"/>
    <property type="match status" value="3"/>
</dbReference>
<feature type="region of interest" description="Disordered" evidence="15">
    <location>
        <begin position="550"/>
        <end position="571"/>
    </location>
</feature>
<evidence type="ECO:0000256" key="3">
    <source>
        <dbReference type="ARBA" id="ARBA00022692"/>
    </source>
</evidence>
<gene>
    <name evidence="19" type="primary">IL1RAP</name>
</gene>
<keyword evidence="4 16" id="KW-0732">Signal</keyword>
<dbReference type="SUPFAM" id="SSF52200">
    <property type="entry name" value="Toll/Interleukin receptor TIR domain"/>
    <property type="match status" value="1"/>
</dbReference>
<feature type="domain" description="Ig-like" evidence="18">
    <location>
        <begin position="24"/>
        <end position="134"/>
    </location>
</feature>
<dbReference type="GO" id="GO:0004908">
    <property type="term" value="F:interleukin-1 receptor activity"/>
    <property type="evidence" value="ECO:0007669"/>
    <property type="project" value="InterPro"/>
</dbReference>
<name>A0A3B4CZU7_PYGNA</name>
<keyword evidence="5" id="KW-0677">Repeat</keyword>
<dbReference type="PANTHER" id="PTHR11890:SF20">
    <property type="entry name" value="INTERLEUKIN-1 RECEPTOR ACCESSORY PROTEIN"/>
    <property type="match status" value="1"/>
</dbReference>
<evidence type="ECO:0008006" key="21">
    <source>
        <dbReference type="Google" id="ProtNLM"/>
    </source>
</evidence>
<organism evidence="19 20">
    <name type="scientific">Pygocentrus nattereri</name>
    <name type="common">Red-bellied piranha</name>
    <dbReference type="NCBI Taxonomy" id="42514"/>
    <lineage>
        <taxon>Eukaryota</taxon>
        <taxon>Metazoa</taxon>
        <taxon>Chordata</taxon>
        <taxon>Craniata</taxon>
        <taxon>Vertebrata</taxon>
        <taxon>Euteleostomi</taxon>
        <taxon>Actinopterygii</taxon>
        <taxon>Neopterygii</taxon>
        <taxon>Teleostei</taxon>
        <taxon>Ostariophysi</taxon>
        <taxon>Characiformes</taxon>
        <taxon>Characoidei</taxon>
        <taxon>Pygocentrus</taxon>
    </lineage>
</organism>
<comment type="similarity">
    <text evidence="2">Belongs to the interleukin-1 receptor family.</text>
</comment>
<evidence type="ECO:0000256" key="9">
    <source>
        <dbReference type="ARBA" id="ARBA00023136"/>
    </source>
</evidence>
<keyword evidence="11" id="KW-0675">Receptor</keyword>
<keyword evidence="9" id="KW-0472">Membrane</keyword>
<evidence type="ECO:0000256" key="15">
    <source>
        <dbReference type="SAM" id="MobiDB-lite"/>
    </source>
</evidence>
<evidence type="ECO:0000259" key="17">
    <source>
        <dbReference type="PROSITE" id="PS50104"/>
    </source>
</evidence>
<reference evidence="19 20" key="1">
    <citation type="submission" date="2020-10" db="EMBL/GenBank/DDBJ databases">
        <title>Pygocentrus nattereri (red-bellied piranha) genome, fPygNat1, primary haplotype.</title>
        <authorList>
            <person name="Myers G."/>
            <person name="Meyer A."/>
            <person name="Karagic N."/>
            <person name="Pippel M."/>
            <person name="Winkler S."/>
            <person name="Tracey A."/>
            <person name="Wood J."/>
            <person name="Formenti G."/>
            <person name="Howe K."/>
            <person name="Fedrigo O."/>
            <person name="Jarvis E.D."/>
        </authorList>
    </citation>
    <scope>NUCLEOTIDE SEQUENCE [LARGE SCALE GENOMIC DNA]</scope>
</reference>
<evidence type="ECO:0000259" key="18">
    <source>
        <dbReference type="PROSITE" id="PS50835"/>
    </source>
</evidence>
<keyword evidence="20" id="KW-1185">Reference proteome</keyword>
<dbReference type="InterPro" id="IPR007110">
    <property type="entry name" value="Ig-like_dom"/>
</dbReference>
<dbReference type="PROSITE" id="PS50835">
    <property type="entry name" value="IG_LIKE"/>
    <property type="match status" value="2"/>
</dbReference>
<dbReference type="Pfam" id="PF01582">
    <property type="entry name" value="TIR"/>
    <property type="match status" value="1"/>
</dbReference>
<feature type="chain" id="PRO_5017340390" description="Interleukin 1 receptor accessory protein" evidence="16">
    <location>
        <begin position="23"/>
        <end position="603"/>
    </location>
</feature>
<feature type="domain" description="TIR" evidence="17">
    <location>
        <begin position="403"/>
        <end position="546"/>
    </location>
</feature>
<keyword evidence="3" id="KW-0812">Transmembrane</keyword>
<evidence type="ECO:0000256" key="16">
    <source>
        <dbReference type="SAM" id="SignalP"/>
    </source>
</evidence>
<reference evidence="19" key="2">
    <citation type="submission" date="2025-08" db="UniProtKB">
        <authorList>
            <consortium name="Ensembl"/>
        </authorList>
    </citation>
    <scope>IDENTIFICATION</scope>
</reference>
<dbReference type="InterPro" id="IPR015621">
    <property type="entry name" value="IL-1_rcpt_fam"/>
</dbReference>
<evidence type="ECO:0000313" key="19">
    <source>
        <dbReference type="Ensembl" id="ENSPNAP00000016875.1"/>
    </source>
</evidence>